<name>A0AA36HKK4_9DINO</name>
<keyword evidence="3" id="KW-1185">Reference proteome</keyword>
<proteinExistence type="predicted"/>
<sequence length="770" mass="84563">MSCLRELWAETAEYLLQAQQALGPEDFTKARMQQFQRVSYAVKASNLSLKDATELMKALKATAVFSETETLSLLEQCTASVASVAAPLHKRRVLQDYVHFPMYIPADLWSTLGKKEVSGSEKALQLADCLARLGLCSPSEPTSRSFTAVCLLASKKEPLLMSVQEKFDAFLTHKEILRSVCTAKYSEMSSENSKFPTLLPSDPARLDPALLDRAGSSSRVLEHDQLWSYVQISSFAASIPMRNTKKEIAVTKIKAEQKTSNEDLLHALVAHLRPQPLEIRYNKLRSLPAIMDRYHEHEDEPEPKKLRAAASMLSLTSSREQEDPISASSTSPETTQSTDEKLLPFSREASSSSRNETPNANPILAAAAALKEEKSSAAPTPKEDVANAVDGRDEVKSQPKPKAKKKSAAKSVASPLRKAGEDLEEKKAAALDLEPPATAPSPSAAGGEPEEKMHAPLAKRRARNEQAMDAAVLKKFRAAIQYRKSQGDTDVAKLDSHWKSANPDEKRACLAKFLKDPKLRWSGEVTKQSVVSEKETDLSTKEWLTKKQIANEQSLSLEKPEEKELVDALLKTLEERDHENSEWARRGIKQYKYVRGREELATERTDAITVTERSGVGSSSDQVDVSWTAASKKIEKEGASLVKQMSKAMAAGQKLRQLLPIPDRAEITDALTNAQAGLQSLECAVISIQQTEEYVATTSKLIHEGETSLQALDDVLAKVKAARALNQKKAKSKSRLAPKDFADDVIPETVPEELNDGAAGIGERAEASIG</sequence>
<feature type="compositionally biased region" description="Acidic residues" evidence="1">
    <location>
        <begin position="743"/>
        <end position="755"/>
    </location>
</feature>
<evidence type="ECO:0000313" key="2">
    <source>
        <dbReference type="EMBL" id="CAJ1370901.1"/>
    </source>
</evidence>
<dbReference type="Proteomes" id="UP001178507">
    <property type="component" value="Unassembled WGS sequence"/>
</dbReference>
<accession>A0AA36HKK4</accession>
<feature type="compositionally biased region" description="Basic and acidic residues" evidence="1">
    <location>
        <begin position="370"/>
        <end position="397"/>
    </location>
</feature>
<dbReference type="AlphaFoldDB" id="A0AA36HKK4"/>
<feature type="compositionally biased region" description="Polar residues" evidence="1">
    <location>
        <begin position="326"/>
        <end position="337"/>
    </location>
</feature>
<feature type="compositionally biased region" description="Basic and acidic residues" evidence="1">
    <location>
        <begin position="418"/>
        <end position="429"/>
    </location>
</feature>
<feature type="compositionally biased region" description="Polar residues" evidence="1">
    <location>
        <begin position="348"/>
        <end position="360"/>
    </location>
</feature>
<evidence type="ECO:0000313" key="3">
    <source>
        <dbReference type="Proteomes" id="UP001178507"/>
    </source>
</evidence>
<dbReference type="EMBL" id="CAUJNA010000042">
    <property type="protein sequence ID" value="CAJ1370901.1"/>
    <property type="molecule type" value="Genomic_DNA"/>
</dbReference>
<protein>
    <submittedName>
        <fullName evidence="2">Uncharacterized protein</fullName>
    </submittedName>
</protein>
<gene>
    <name evidence="2" type="ORF">EVOR1521_LOCUS1361</name>
</gene>
<feature type="region of interest" description="Disordered" evidence="1">
    <location>
        <begin position="728"/>
        <end position="770"/>
    </location>
</feature>
<feature type="region of interest" description="Disordered" evidence="1">
    <location>
        <begin position="312"/>
        <end position="464"/>
    </location>
</feature>
<evidence type="ECO:0000256" key="1">
    <source>
        <dbReference type="SAM" id="MobiDB-lite"/>
    </source>
</evidence>
<organism evidence="2 3">
    <name type="scientific">Effrenium voratum</name>
    <dbReference type="NCBI Taxonomy" id="2562239"/>
    <lineage>
        <taxon>Eukaryota</taxon>
        <taxon>Sar</taxon>
        <taxon>Alveolata</taxon>
        <taxon>Dinophyceae</taxon>
        <taxon>Suessiales</taxon>
        <taxon>Symbiodiniaceae</taxon>
        <taxon>Effrenium</taxon>
    </lineage>
</organism>
<comment type="caution">
    <text evidence="2">The sequence shown here is derived from an EMBL/GenBank/DDBJ whole genome shotgun (WGS) entry which is preliminary data.</text>
</comment>
<reference evidence="2" key="1">
    <citation type="submission" date="2023-08" db="EMBL/GenBank/DDBJ databases">
        <authorList>
            <person name="Chen Y."/>
            <person name="Shah S."/>
            <person name="Dougan E. K."/>
            <person name="Thang M."/>
            <person name="Chan C."/>
        </authorList>
    </citation>
    <scope>NUCLEOTIDE SEQUENCE</scope>
</reference>
<feature type="compositionally biased region" description="Basic residues" evidence="1">
    <location>
        <begin position="399"/>
        <end position="408"/>
    </location>
</feature>
<feature type="compositionally biased region" description="Low complexity" evidence="1">
    <location>
        <begin position="434"/>
        <end position="447"/>
    </location>
</feature>